<keyword evidence="3 4" id="KW-0862">Zinc</keyword>
<sequence>MAGDDNTPPRSQTPNEKPFGITNIKAYIPLVLDLNELNYDSWSELFTLHFNSFGVLNIIEGTSSSDDRATKEWSKLDSLVKLWIFGTISKPLLQRVLKKKVTANDFWKNLKEIFHDNKTARVMQRDTELRTIELGSLSITEYCHKISRIADLLANIDSPVDERNLVTYAINGLGDKYEGVAGIIRHRDPPPTFAQAQSMLLLEESRLNHKTARHSTRDSTSSSPQVLLAVASNSRNNASICCNYLLGVCTYGERCKFVHNNPTGARTGNNNNRGSTAQWNNTTGRVMHGRVMPGHRVTFVPTIQPGNNMGYAPEWNPQQAANQPTGSRGILGPAPSSGPHTAFGPTGTPATTGPTSSNWGPRIVYGPLDQATTLPKSFNAMTVQEYG</sequence>
<comment type="caution">
    <text evidence="7">The sequence shown here is derived from an EMBL/GenBank/DDBJ whole genome shotgun (WGS) entry which is preliminary data.</text>
</comment>
<dbReference type="AlphaFoldDB" id="A0A2U1MM96"/>
<feature type="region of interest" description="Disordered" evidence="5">
    <location>
        <begin position="312"/>
        <end position="360"/>
    </location>
</feature>
<evidence type="ECO:0000256" key="1">
    <source>
        <dbReference type="ARBA" id="ARBA00022723"/>
    </source>
</evidence>
<reference evidence="7 8" key="1">
    <citation type="journal article" date="2018" name="Mol. Plant">
        <title>The genome of Artemisia annua provides insight into the evolution of Asteraceae family and artemisinin biosynthesis.</title>
        <authorList>
            <person name="Shen Q."/>
            <person name="Zhang L."/>
            <person name="Liao Z."/>
            <person name="Wang S."/>
            <person name="Yan T."/>
            <person name="Shi P."/>
            <person name="Liu M."/>
            <person name="Fu X."/>
            <person name="Pan Q."/>
            <person name="Wang Y."/>
            <person name="Lv Z."/>
            <person name="Lu X."/>
            <person name="Zhang F."/>
            <person name="Jiang W."/>
            <person name="Ma Y."/>
            <person name="Chen M."/>
            <person name="Hao X."/>
            <person name="Li L."/>
            <person name="Tang Y."/>
            <person name="Lv G."/>
            <person name="Zhou Y."/>
            <person name="Sun X."/>
            <person name="Brodelius P.E."/>
            <person name="Rose J.K.C."/>
            <person name="Tang K."/>
        </authorList>
    </citation>
    <scope>NUCLEOTIDE SEQUENCE [LARGE SCALE GENOMIC DNA]</scope>
    <source>
        <strain evidence="8">cv. Huhao1</strain>
        <tissue evidence="7">Leaf</tissue>
    </source>
</reference>
<dbReference type="PANTHER" id="PTHR47481:SF41">
    <property type="entry name" value="COPIA-LIKE POLYPROTEIN_RETROTRANSPOSON"/>
    <property type="match status" value="1"/>
</dbReference>
<evidence type="ECO:0000259" key="6">
    <source>
        <dbReference type="PROSITE" id="PS50103"/>
    </source>
</evidence>
<dbReference type="InterPro" id="IPR000571">
    <property type="entry name" value="Znf_CCCH"/>
</dbReference>
<keyword evidence="7" id="KW-0418">Kinase</keyword>
<feature type="compositionally biased region" description="Low complexity" evidence="5">
    <location>
        <begin position="338"/>
        <end position="355"/>
    </location>
</feature>
<dbReference type="PANTHER" id="PTHR47481">
    <property type="match status" value="1"/>
</dbReference>
<dbReference type="GO" id="GO:0016301">
    <property type="term" value="F:kinase activity"/>
    <property type="evidence" value="ECO:0007669"/>
    <property type="project" value="UniProtKB-KW"/>
</dbReference>
<keyword evidence="8" id="KW-1185">Reference proteome</keyword>
<feature type="zinc finger region" description="C3H1-type" evidence="4">
    <location>
        <begin position="235"/>
        <end position="262"/>
    </location>
</feature>
<dbReference type="InterPro" id="IPR036855">
    <property type="entry name" value="Znf_CCCH_sf"/>
</dbReference>
<dbReference type="GO" id="GO:0008270">
    <property type="term" value="F:zinc ion binding"/>
    <property type="evidence" value="ECO:0007669"/>
    <property type="project" value="UniProtKB-KW"/>
</dbReference>
<name>A0A2U1MM96_ARTAN</name>
<evidence type="ECO:0000256" key="2">
    <source>
        <dbReference type="ARBA" id="ARBA00022771"/>
    </source>
</evidence>
<dbReference type="SMART" id="SM00356">
    <property type="entry name" value="ZnF_C3H1"/>
    <property type="match status" value="1"/>
</dbReference>
<organism evidence="7 8">
    <name type="scientific">Artemisia annua</name>
    <name type="common">Sweet wormwood</name>
    <dbReference type="NCBI Taxonomy" id="35608"/>
    <lineage>
        <taxon>Eukaryota</taxon>
        <taxon>Viridiplantae</taxon>
        <taxon>Streptophyta</taxon>
        <taxon>Embryophyta</taxon>
        <taxon>Tracheophyta</taxon>
        <taxon>Spermatophyta</taxon>
        <taxon>Magnoliopsida</taxon>
        <taxon>eudicotyledons</taxon>
        <taxon>Gunneridae</taxon>
        <taxon>Pentapetalae</taxon>
        <taxon>asterids</taxon>
        <taxon>campanulids</taxon>
        <taxon>Asterales</taxon>
        <taxon>Asteraceae</taxon>
        <taxon>Asteroideae</taxon>
        <taxon>Anthemideae</taxon>
        <taxon>Artemisiinae</taxon>
        <taxon>Artemisia</taxon>
    </lineage>
</organism>
<keyword evidence="1 4" id="KW-0479">Metal-binding</keyword>
<evidence type="ECO:0000256" key="4">
    <source>
        <dbReference type="PROSITE-ProRule" id="PRU00723"/>
    </source>
</evidence>
<accession>A0A2U1MM96</accession>
<dbReference type="EMBL" id="PKPP01004882">
    <property type="protein sequence ID" value="PWA62380.1"/>
    <property type="molecule type" value="Genomic_DNA"/>
</dbReference>
<dbReference type="Pfam" id="PF00642">
    <property type="entry name" value="zf-CCCH"/>
    <property type="match status" value="1"/>
</dbReference>
<feature type="domain" description="C3H1-type" evidence="6">
    <location>
        <begin position="235"/>
        <end position="262"/>
    </location>
</feature>
<evidence type="ECO:0000256" key="5">
    <source>
        <dbReference type="SAM" id="MobiDB-lite"/>
    </source>
</evidence>
<dbReference type="OrthoDB" id="1675099at2759"/>
<gene>
    <name evidence="7" type="ORF">CTI12_AA363100</name>
</gene>
<dbReference type="PROSITE" id="PS50103">
    <property type="entry name" value="ZF_C3H1"/>
    <property type="match status" value="1"/>
</dbReference>
<evidence type="ECO:0000256" key="3">
    <source>
        <dbReference type="ARBA" id="ARBA00022833"/>
    </source>
</evidence>
<evidence type="ECO:0000313" key="8">
    <source>
        <dbReference type="Proteomes" id="UP000245207"/>
    </source>
</evidence>
<evidence type="ECO:0000313" key="7">
    <source>
        <dbReference type="EMBL" id="PWA62380.1"/>
    </source>
</evidence>
<dbReference type="Pfam" id="PF14223">
    <property type="entry name" value="Retrotran_gag_2"/>
    <property type="match status" value="1"/>
</dbReference>
<keyword evidence="2 4" id="KW-0863">Zinc-finger</keyword>
<proteinExistence type="predicted"/>
<protein>
    <submittedName>
        <fullName evidence="7">Hybrid signal transduction histidine kinase M</fullName>
    </submittedName>
</protein>
<feature type="compositionally biased region" description="Polar residues" evidence="5">
    <location>
        <begin position="316"/>
        <end position="326"/>
    </location>
</feature>
<dbReference type="SUPFAM" id="SSF90229">
    <property type="entry name" value="CCCH zinc finger"/>
    <property type="match status" value="1"/>
</dbReference>
<dbReference type="Proteomes" id="UP000245207">
    <property type="component" value="Unassembled WGS sequence"/>
</dbReference>
<dbReference type="Gene3D" id="4.10.1000.10">
    <property type="entry name" value="Zinc finger, CCCH-type"/>
    <property type="match status" value="1"/>
</dbReference>
<keyword evidence="7" id="KW-0808">Transferase</keyword>